<gene>
    <name evidence="5" type="ORF">KC19_1G241200</name>
</gene>
<dbReference type="GO" id="GO:0016020">
    <property type="term" value="C:membrane"/>
    <property type="evidence" value="ECO:0007669"/>
    <property type="project" value="UniProtKB-SubCell"/>
</dbReference>
<name>A0A8T0JBM4_CERPU</name>
<evidence type="ECO:0000313" key="5">
    <source>
        <dbReference type="EMBL" id="KAG0592309.1"/>
    </source>
</evidence>
<dbReference type="InterPro" id="IPR044839">
    <property type="entry name" value="NDR1-like"/>
</dbReference>
<feature type="region of interest" description="Disordered" evidence="3">
    <location>
        <begin position="20"/>
        <end position="55"/>
    </location>
</feature>
<dbReference type="Proteomes" id="UP000822688">
    <property type="component" value="Chromosome 1"/>
</dbReference>
<organism evidence="5 6">
    <name type="scientific">Ceratodon purpureus</name>
    <name type="common">Fire moss</name>
    <name type="synonym">Dicranum purpureum</name>
    <dbReference type="NCBI Taxonomy" id="3225"/>
    <lineage>
        <taxon>Eukaryota</taxon>
        <taxon>Viridiplantae</taxon>
        <taxon>Streptophyta</taxon>
        <taxon>Embryophyta</taxon>
        <taxon>Bryophyta</taxon>
        <taxon>Bryophytina</taxon>
        <taxon>Bryopsida</taxon>
        <taxon>Dicranidae</taxon>
        <taxon>Pseudoditrichales</taxon>
        <taxon>Ditrichaceae</taxon>
        <taxon>Ceratodon</taxon>
    </lineage>
</organism>
<keyword evidence="6" id="KW-1185">Reference proteome</keyword>
<dbReference type="GO" id="GO:0098542">
    <property type="term" value="P:defense response to other organism"/>
    <property type="evidence" value="ECO:0007669"/>
    <property type="project" value="InterPro"/>
</dbReference>
<comment type="subcellular location">
    <subcellularLocation>
        <location evidence="1">Membrane</location>
    </subcellularLocation>
</comment>
<keyword evidence="4" id="KW-0812">Transmembrane</keyword>
<feature type="transmembrane region" description="Helical" evidence="4">
    <location>
        <begin position="104"/>
        <end position="126"/>
    </location>
</feature>
<evidence type="ECO:0000256" key="4">
    <source>
        <dbReference type="SAM" id="Phobius"/>
    </source>
</evidence>
<dbReference type="AlphaFoldDB" id="A0A8T0JBM4"/>
<keyword evidence="4" id="KW-1133">Transmembrane helix</keyword>
<evidence type="ECO:0000256" key="3">
    <source>
        <dbReference type="SAM" id="MobiDB-lite"/>
    </source>
</evidence>
<feature type="compositionally biased region" description="Basic and acidic residues" evidence="3">
    <location>
        <begin position="20"/>
        <end position="42"/>
    </location>
</feature>
<evidence type="ECO:0008006" key="7">
    <source>
        <dbReference type="Google" id="ProtNLM"/>
    </source>
</evidence>
<protein>
    <recommendedName>
        <fullName evidence="7">Late embryogenesis abundant protein LEA-2 subgroup domain-containing protein</fullName>
    </recommendedName>
</protein>
<evidence type="ECO:0000256" key="2">
    <source>
        <dbReference type="ARBA" id="ARBA00023136"/>
    </source>
</evidence>
<evidence type="ECO:0000256" key="1">
    <source>
        <dbReference type="ARBA" id="ARBA00004370"/>
    </source>
</evidence>
<dbReference type="PANTHER" id="PTHR31234:SF2">
    <property type="entry name" value="OS05G0199100 PROTEIN"/>
    <property type="match status" value="1"/>
</dbReference>
<accession>A0A8T0JBM4</accession>
<proteinExistence type="predicted"/>
<reference evidence="5" key="1">
    <citation type="submission" date="2020-06" db="EMBL/GenBank/DDBJ databases">
        <title>WGS assembly of Ceratodon purpureus strain R40.</title>
        <authorList>
            <person name="Carey S.B."/>
            <person name="Jenkins J."/>
            <person name="Shu S."/>
            <person name="Lovell J.T."/>
            <person name="Sreedasyam A."/>
            <person name="Maumus F."/>
            <person name="Tiley G.P."/>
            <person name="Fernandez-Pozo N."/>
            <person name="Barry K."/>
            <person name="Chen C."/>
            <person name="Wang M."/>
            <person name="Lipzen A."/>
            <person name="Daum C."/>
            <person name="Saski C.A."/>
            <person name="Payton A.C."/>
            <person name="Mcbreen J.C."/>
            <person name="Conrad R.E."/>
            <person name="Kollar L.M."/>
            <person name="Olsson S."/>
            <person name="Huttunen S."/>
            <person name="Landis J.B."/>
            <person name="Wickett N.J."/>
            <person name="Johnson M.G."/>
            <person name="Rensing S.A."/>
            <person name="Grimwood J."/>
            <person name="Schmutz J."/>
            <person name="Mcdaniel S.F."/>
        </authorList>
    </citation>
    <scope>NUCLEOTIDE SEQUENCE</scope>
    <source>
        <strain evidence="5">R40</strain>
    </source>
</reference>
<dbReference type="EMBL" id="CM026421">
    <property type="protein sequence ID" value="KAG0592309.1"/>
    <property type="molecule type" value="Genomic_DNA"/>
</dbReference>
<keyword evidence="2 4" id="KW-0472">Membrane</keyword>
<evidence type="ECO:0000313" key="6">
    <source>
        <dbReference type="Proteomes" id="UP000822688"/>
    </source>
</evidence>
<sequence length="310" mass="34745">MSSSGVSFFRKGESIAKRMWDARKPEVPLSSREHNTTEDSRQETLPLNAPSPETKLDHSHIIVESKPQPRLLRSSTHTNLLSTSINRLSTYTDYFTAHCCFICIWRTLFLAITATITLYLCVALGYRQPYTNLQSVTLRNFNLSQTLNSSWQLSSNLVITFQAGNPSNLPGFTTRFLHTEVNASYHTTPLGNSSIPYFSQGRHSKRNVTTEIMKTSIDELDQSSALALQAEIQSNSDVVGVRIDVNAYTKQSYLVAWTLNKWFNLTCLVDVTMPSASEPGHLVRQSCDLRISEPMLEGSVCELVPCTPDD</sequence>
<comment type="caution">
    <text evidence="5">The sequence shown here is derived from an EMBL/GenBank/DDBJ whole genome shotgun (WGS) entry which is preliminary data.</text>
</comment>
<dbReference type="PANTHER" id="PTHR31234">
    <property type="entry name" value="LATE EMBRYOGENESIS ABUNDANT (LEA) HYDROXYPROLINE-RICH GLYCOPROTEIN FAMILY"/>
    <property type="match status" value="1"/>
</dbReference>